<accession>A0AA97AW02</accession>
<dbReference type="AlphaFoldDB" id="A0AA97AW02"/>
<organism evidence="1">
    <name type="scientific">Leptolyngbya boryana CZ1</name>
    <dbReference type="NCBI Taxonomy" id="3060204"/>
    <lineage>
        <taxon>Bacteria</taxon>
        <taxon>Bacillati</taxon>
        <taxon>Cyanobacteriota</taxon>
        <taxon>Cyanophyceae</taxon>
        <taxon>Leptolyngbyales</taxon>
        <taxon>Leptolyngbyaceae</taxon>
        <taxon>Leptolyngbya group</taxon>
        <taxon>Leptolyngbya</taxon>
    </lineage>
</organism>
<gene>
    <name evidence="1" type="ORF">Q2T42_08435</name>
</gene>
<dbReference type="RefSeq" id="WP_287454098.1">
    <property type="nucleotide sequence ID" value="NZ_CP130144.1"/>
</dbReference>
<dbReference type="EMBL" id="CP130144">
    <property type="protein sequence ID" value="WNZ47860.1"/>
    <property type="molecule type" value="Genomic_DNA"/>
</dbReference>
<dbReference type="InterPro" id="IPR010985">
    <property type="entry name" value="Ribbon_hlx_hlx"/>
</dbReference>
<name>A0AA97AW02_LEPBY</name>
<reference evidence="1" key="2">
    <citation type="submission" date="2023-07" db="EMBL/GenBank/DDBJ databases">
        <authorList>
            <person name="Bai X.-H."/>
            <person name="Wang H.-H."/>
            <person name="Wang J."/>
            <person name="Ma M.-Y."/>
            <person name="Hu H.-H."/>
            <person name="Song Z.-L."/>
            <person name="Ma H.-G."/>
            <person name="Fan Y."/>
            <person name="Du C.-Y."/>
            <person name="Xu J.-C."/>
        </authorList>
    </citation>
    <scope>NUCLEOTIDE SEQUENCE</scope>
    <source>
        <strain evidence="1">CZ1</strain>
    </source>
</reference>
<reference evidence="1" key="1">
    <citation type="journal article" date="2023" name="Plants (Basel)">
        <title>Genomic Analysis of Leptolyngbya boryana CZ1 Reveals Efficient Carbon Fixation Modules.</title>
        <authorList>
            <person name="Bai X."/>
            <person name="Wang H."/>
            <person name="Cheng W."/>
            <person name="Wang J."/>
            <person name="Ma M."/>
            <person name="Hu H."/>
            <person name="Song Z."/>
            <person name="Ma H."/>
            <person name="Fan Y."/>
            <person name="Du C."/>
            <person name="Xu J."/>
        </authorList>
    </citation>
    <scope>NUCLEOTIDE SEQUENCE</scope>
    <source>
        <strain evidence="1">CZ1</strain>
    </source>
</reference>
<proteinExistence type="predicted"/>
<dbReference type="SUPFAM" id="SSF47598">
    <property type="entry name" value="Ribbon-helix-helix"/>
    <property type="match status" value="1"/>
</dbReference>
<evidence type="ECO:0000313" key="1">
    <source>
        <dbReference type="EMBL" id="WNZ47860.1"/>
    </source>
</evidence>
<sequence>MAELTLQLDPALLQKVNRWAESRGMSVNEAIADLIGQIPDSSSKSLEHRRAFLQLPIAERRRILAEQADAIAFHYEQDSEWKELQAGDIVEY</sequence>
<dbReference type="GO" id="GO:0006355">
    <property type="term" value="P:regulation of DNA-templated transcription"/>
    <property type="evidence" value="ECO:0007669"/>
    <property type="project" value="InterPro"/>
</dbReference>
<protein>
    <submittedName>
        <fullName evidence="1">Uncharacterized protein</fullName>
    </submittedName>
</protein>